<name>A0A8H7CHR0_9AGAR</name>
<evidence type="ECO:0000313" key="5">
    <source>
        <dbReference type="Proteomes" id="UP000623467"/>
    </source>
</evidence>
<proteinExistence type="inferred from homology"/>
<dbReference type="InterPro" id="IPR051468">
    <property type="entry name" value="Fungal_SecMetab_SDRs"/>
</dbReference>
<comment type="similarity">
    <text evidence="1">Belongs to the short-chain dehydrogenases/reductases (SDR) family.</text>
</comment>
<dbReference type="OrthoDB" id="1933717at2759"/>
<dbReference type="AlphaFoldDB" id="A0A8H7CHR0"/>
<dbReference type="EMBL" id="JACAZH010000039">
    <property type="protein sequence ID" value="KAF7335878.1"/>
    <property type="molecule type" value="Genomic_DNA"/>
</dbReference>
<keyword evidence="2" id="KW-0521">NADP</keyword>
<accession>A0A8H7CHR0</accession>
<dbReference type="Gene3D" id="3.40.50.720">
    <property type="entry name" value="NAD(P)-binding Rossmann-like Domain"/>
    <property type="match status" value="1"/>
</dbReference>
<dbReference type="InterPro" id="IPR036291">
    <property type="entry name" value="NAD(P)-bd_dom_sf"/>
</dbReference>
<keyword evidence="3" id="KW-0560">Oxidoreductase</keyword>
<dbReference type="PANTHER" id="PTHR43544">
    <property type="entry name" value="SHORT-CHAIN DEHYDROGENASE/REDUCTASE"/>
    <property type="match status" value="1"/>
</dbReference>
<dbReference type="GO" id="GO:0016491">
    <property type="term" value="F:oxidoreductase activity"/>
    <property type="evidence" value="ECO:0007669"/>
    <property type="project" value="UniProtKB-KW"/>
</dbReference>
<protein>
    <submittedName>
        <fullName evidence="4">NAD(P)-binding protein</fullName>
    </submittedName>
</protein>
<keyword evidence="5" id="KW-1185">Reference proteome</keyword>
<gene>
    <name evidence="4" type="ORF">MSAN_02324800</name>
</gene>
<dbReference type="Pfam" id="PF00106">
    <property type="entry name" value="adh_short"/>
    <property type="match status" value="1"/>
</dbReference>
<reference evidence="4" key="1">
    <citation type="submission" date="2020-05" db="EMBL/GenBank/DDBJ databases">
        <title>Mycena genomes resolve the evolution of fungal bioluminescence.</title>
        <authorList>
            <person name="Tsai I.J."/>
        </authorList>
    </citation>
    <scope>NUCLEOTIDE SEQUENCE</scope>
    <source>
        <strain evidence="4">160909Yilan</strain>
    </source>
</reference>
<evidence type="ECO:0000256" key="1">
    <source>
        <dbReference type="ARBA" id="ARBA00006484"/>
    </source>
</evidence>
<dbReference type="SUPFAM" id="SSF51735">
    <property type="entry name" value="NAD(P)-binding Rossmann-fold domains"/>
    <property type="match status" value="1"/>
</dbReference>
<dbReference type="Proteomes" id="UP000623467">
    <property type="component" value="Unassembled WGS sequence"/>
</dbReference>
<evidence type="ECO:0000313" key="4">
    <source>
        <dbReference type="EMBL" id="KAF7335878.1"/>
    </source>
</evidence>
<organism evidence="4 5">
    <name type="scientific">Mycena sanguinolenta</name>
    <dbReference type="NCBI Taxonomy" id="230812"/>
    <lineage>
        <taxon>Eukaryota</taxon>
        <taxon>Fungi</taxon>
        <taxon>Dikarya</taxon>
        <taxon>Basidiomycota</taxon>
        <taxon>Agaricomycotina</taxon>
        <taxon>Agaricomycetes</taxon>
        <taxon>Agaricomycetidae</taxon>
        <taxon>Agaricales</taxon>
        <taxon>Marasmiineae</taxon>
        <taxon>Mycenaceae</taxon>
        <taxon>Mycena</taxon>
    </lineage>
</organism>
<dbReference type="GO" id="GO:0005737">
    <property type="term" value="C:cytoplasm"/>
    <property type="evidence" value="ECO:0007669"/>
    <property type="project" value="TreeGrafter"/>
</dbReference>
<evidence type="ECO:0000256" key="2">
    <source>
        <dbReference type="ARBA" id="ARBA00022857"/>
    </source>
</evidence>
<comment type="caution">
    <text evidence="4">The sequence shown here is derived from an EMBL/GenBank/DDBJ whole genome shotgun (WGS) entry which is preliminary data.</text>
</comment>
<sequence>MSSKTVYLRWQFLVRIVVLDMGLQQRLSRAPTPLSSLARETPAAQSLRELAAQYPNVHPIKLTAGDKADNEAAIAEILKIAGQLDVVIANAGVVKHRGPLATTPPSEFRDHFEVNTLGLVVLFQAAQELLLASPTGTPTLAYISAVTASISAYYDARASAYGASKVAGNFLVKALDAEHPALIAMAIHPGWVATDMGNAGAASSGMVEAPVTVEESVMWILARIDGATKEKSSGRFWNFKAVKNGKPWELATEEVPW</sequence>
<dbReference type="InterPro" id="IPR002347">
    <property type="entry name" value="SDR_fam"/>
</dbReference>
<evidence type="ECO:0000256" key="3">
    <source>
        <dbReference type="ARBA" id="ARBA00023002"/>
    </source>
</evidence>
<dbReference type="PRINTS" id="PR00081">
    <property type="entry name" value="GDHRDH"/>
</dbReference>
<dbReference type="PANTHER" id="PTHR43544:SF7">
    <property type="entry name" value="NADB-LER2"/>
    <property type="match status" value="1"/>
</dbReference>